<evidence type="ECO:0000256" key="3">
    <source>
        <dbReference type="ARBA" id="ARBA00023163"/>
    </source>
</evidence>
<dbReference type="Pfam" id="PF07729">
    <property type="entry name" value="FCD"/>
    <property type="match status" value="1"/>
</dbReference>
<dbReference type="GO" id="GO:0003677">
    <property type="term" value="F:DNA binding"/>
    <property type="evidence" value="ECO:0007669"/>
    <property type="project" value="UniProtKB-KW"/>
</dbReference>
<dbReference type="SMART" id="SM00895">
    <property type="entry name" value="FCD"/>
    <property type="match status" value="1"/>
</dbReference>
<dbReference type="AlphaFoldDB" id="A0A8J3H045"/>
<dbReference type="InterPro" id="IPR036388">
    <property type="entry name" value="WH-like_DNA-bd_sf"/>
</dbReference>
<dbReference type="Gene3D" id="1.10.10.10">
    <property type="entry name" value="Winged helix-like DNA-binding domain superfamily/Winged helix DNA-binding domain"/>
    <property type="match status" value="1"/>
</dbReference>
<dbReference type="InterPro" id="IPR000524">
    <property type="entry name" value="Tscrpt_reg_HTH_GntR"/>
</dbReference>
<evidence type="ECO:0000259" key="4">
    <source>
        <dbReference type="PROSITE" id="PS50949"/>
    </source>
</evidence>
<comment type="caution">
    <text evidence="5">The sequence shown here is derived from an EMBL/GenBank/DDBJ whole genome shotgun (WGS) entry which is preliminary data.</text>
</comment>
<dbReference type="InterPro" id="IPR008920">
    <property type="entry name" value="TF_FadR/GntR_C"/>
</dbReference>
<sequence length="226" mass="25286">MTATNQFNTKTEMARRHIRSMILAGKIGPGDRITTNEMSQALGISETPIREALRWMASEGWLDIQNHVGAVVKGLELDQISEISALRGQICGLGIELGAAFFDAERKALIDRNIEAYRRALDAQDYVQVAELNYEFHDLLCDTPRSRWCRRLLDNMHGLMSAQRYGLVPQHDRLEKALQEHKSIRDMIRAGDFGAAAVLAEQHEKNTGEFLIKLLNEKAAQAGGNG</sequence>
<gene>
    <name evidence="5" type="ORF">GCM10017056_33130</name>
</gene>
<dbReference type="EMBL" id="BNCJ01000010">
    <property type="protein sequence ID" value="GHF59037.1"/>
    <property type="molecule type" value="Genomic_DNA"/>
</dbReference>
<reference evidence="5" key="2">
    <citation type="submission" date="2020-09" db="EMBL/GenBank/DDBJ databases">
        <authorList>
            <person name="Sun Q."/>
            <person name="Kim S."/>
        </authorList>
    </citation>
    <scope>NUCLEOTIDE SEQUENCE</scope>
    <source>
        <strain evidence="5">KCTC 42650</strain>
    </source>
</reference>
<dbReference type="PROSITE" id="PS50949">
    <property type="entry name" value="HTH_GNTR"/>
    <property type="match status" value="1"/>
</dbReference>
<keyword evidence="1" id="KW-0805">Transcription regulation</keyword>
<dbReference type="Proteomes" id="UP000626220">
    <property type="component" value="Unassembled WGS sequence"/>
</dbReference>
<dbReference type="SUPFAM" id="SSF48008">
    <property type="entry name" value="GntR ligand-binding domain-like"/>
    <property type="match status" value="1"/>
</dbReference>
<name>A0A8J3H045_9RHOB</name>
<organism evidence="5 6">
    <name type="scientific">Seohaeicola zhoushanensis</name>
    <dbReference type="NCBI Taxonomy" id="1569283"/>
    <lineage>
        <taxon>Bacteria</taxon>
        <taxon>Pseudomonadati</taxon>
        <taxon>Pseudomonadota</taxon>
        <taxon>Alphaproteobacteria</taxon>
        <taxon>Rhodobacterales</taxon>
        <taxon>Roseobacteraceae</taxon>
        <taxon>Seohaeicola</taxon>
    </lineage>
</organism>
<reference evidence="5" key="1">
    <citation type="journal article" date="2014" name="Int. J. Syst. Evol. Microbiol.">
        <title>Complete genome sequence of Corynebacterium casei LMG S-19264T (=DSM 44701T), isolated from a smear-ripened cheese.</title>
        <authorList>
            <consortium name="US DOE Joint Genome Institute (JGI-PGF)"/>
            <person name="Walter F."/>
            <person name="Albersmeier A."/>
            <person name="Kalinowski J."/>
            <person name="Ruckert C."/>
        </authorList>
    </citation>
    <scope>NUCLEOTIDE SEQUENCE</scope>
    <source>
        <strain evidence="5">KCTC 42650</strain>
    </source>
</reference>
<evidence type="ECO:0000256" key="1">
    <source>
        <dbReference type="ARBA" id="ARBA00023015"/>
    </source>
</evidence>
<dbReference type="CDD" id="cd07377">
    <property type="entry name" value="WHTH_GntR"/>
    <property type="match status" value="1"/>
</dbReference>
<feature type="domain" description="HTH gntR-type" evidence="4">
    <location>
        <begin position="8"/>
        <end position="75"/>
    </location>
</feature>
<accession>A0A8J3H045</accession>
<dbReference type="SMART" id="SM00345">
    <property type="entry name" value="HTH_GNTR"/>
    <property type="match status" value="1"/>
</dbReference>
<dbReference type="PANTHER" id="PTHR43537:SF5">
    <property type="entry name" value="UXU OPERON TRANSCRIPTIONAL REGULATOR"/>
    <property type="match status" value="1"/>
</dbReference>
<proteinExistence type="predicted"/>
<evidence type="ECO:0000313" key="6">
    <source>
        <dbReference type="Proteomes" id="UP000626220"/>
    </source>
</evidence>
<dbReference type="RefSeq" id="WP_189681219.1">
    <property type="nucleotide sequence ID" value="NZ_BNCJ01000010.1"/>
</dbReference>
<keyword evidence="3" id="KW-0804">Transcription</keyword>
<evidence type="ECO:0000256" key="2">
    <source>
        <dbReference type="ARBA" id="ARBA00023125"/>
    </source>
</evidence>
<dbReference type="Gene3D" id="1.20.120.530">
    <property type="entry name" value="GntR ligand-binding domain-like"/>
    <property type="match status" value="1"/>
</dbReference>
<dbReference type="InterPro" id="IPR011711">
    <property type="entry name" value="GntR_C"/>
</dbReference>
<protein>
    <submittedName>
        <fullName evidence="5">GntR family transcriptional regulator</fullName>
    </submittedName>
</protein>
<keyword evidence="2" id="KW-0238">DNA-binding</keyword>
<dbReference type="InterPro" id="IPR036390">
    <property type="entry name" value="WH_DNA-bd_sf"/>
</dbReference>
<dbReference type="Pfam" id="PF00392">
    <property type="entry name" value="GntR"/>
    <property type="match status" value="1"/>
</dbReference>
<dbReference type="SUPFAM" id="SSF46785">
    <property type="entry name" value="Winged helix' DNA-binding domain"/>
    <property type="match status" value="1"/>
</dbReference>
<evidence type="ECO:0000313" key="5">
    <source>
        <dbReference type="EMBL" id="GHF59037.1"/>
    </source>
</evidence>
<dbReference type="GO" id="GO:0003700">
    <property type="term" value="F:DNA-binding transcription factor activity"/>
    <property type="evidence" value="ECO:0007669"/>
    <property type="project" value="InterPro"/>
</dbReference>
<dbReference type="PANTHER" id="PTHR43537">
    <property type="entry name" value="TRANSCRIPTIONAL REGULATOR, GNTR FAMILY"/>
    <property type="match status" value="1"/>
</dbReference>
<keyword evidence="6" id="KW-1185">Reference proteome</keyword>